<protein>
    <submittedName>
        <fullName evidence="1">Uncharacterized protein</fullName>
    </submittedName>
</protein>
<reference evidence="1 2" key="1">
    <citation type="submission" date="2014-08" db="EMBL/GenBank/DDBJ databases">
        <authorList>
            <person name="Chen Y.-H."/>
        </authorList>
    </citation>
    <scope>NUCLEOTIDE SEQUENCE [LARGE SCALE GENOMIC DNA]</scope>
</reference>
<gene>
    <name evidence="1" type="ORF">NGAL_HAMBI1145_06900</name>
</gene>
<accession>A0A0T7FA71</accession>
<dbReference type="Gene3D" id="1.20.120.330">
    <property type="entry name" value="Nucleotidyltransferases domain 2"/>
    <property type="match status" value="1"/>
</dbReference>
<evidence type="ECO:0000313" key="1">
    <source>
        <dbReference type="EMBL" id="CDZ31922.1"/>
    </source>
</evidence>
<dbReference type="AlphaFoldDB" id="A0A0T7FA71"/>
<dbReference type="OrthoDB" id="8303898at2"/>
<dbReference type="SUPFAM" id="SSF158668">
    <property type="entry name" value="MtlR-like"/>
    <property type="match status" value="1"/>
</dbReference>
<sequence length="185" mass="21048">MSGGIQDSALSRLNFDRLSFDPQELSARLAAAEDWGKLVVCHIYLDHILTAALTDHMPRAESYLKSGYKTFADKVALCQALAIIDDEIAATLKSINGYRNKFAHRLVFDVPDETKVALFKEFSPSRPKAHVLGPEGFDNFLFSVVMLSEFERIYTQVIAEKDREIAFNRERMLEIAIDMFLEQRI</sequence>
<evidence type="ECO:0000313" key="2">
    <source>
        <dbReference type="Proteomes" id="UP000046176"/>
    </source>
</evidence>
<dbReference type="InterPro" id="IPR038026">
    <property type="entry name" value="MtlR-like_sf"/>
</dbReference>
<proteinExistence type="predicted"/>
<name>A0A0T7FA71_NEOGA</name>
<dbReference type="Proteomes" id="UP000046176">
    <property type="component" value="Unassembled WGS sequence"/>
</dbReference>
<organism evidence="1 2">
    <name type="scientific">Neorhizobium galegae bv. officinalis</name>
    <dbReference type="NCBI Taxonomy" id="323656"/>
    <lineage>
        <taxon>Bacteria</taxon>
        <taxon>Pseudomonadati</taxon>
        <taxon>Pseudomonadota</taxon>
        <taxon>Alphaproteobacteria</taxon>
        <taxon>Hyphomicrobiales</taxon>
        <taxon>Rhizobiaceae</taxon>
        <taxon>Rhizobium/Agrobacterium group</taxon>
        <taxon>Neorhizobium</taxon>
    </lineage>
</organism>
<dbReference type="EMBL" id="CCRH01000002">
    <property type="protein sequence ID" value="CDZ31922.1"/>
    <property type="molecule type" value="Genomic_DNA"/>
</dbReference>
<dbReference type="RefSeq" id="WP_046665007.1">
    <property type="nucleotide sequence ID" value="NZ_CCRH01000002.1"/>
</dbReference>